<dbReference type="Proteomes" id="UP000318053">
    <property type="component" value="Unassembled WGS sequence"/>
</dbReference>
<evidence type="ECO:0000313" key="1">
    <source>
        <dbReference type="EMBL" id="TWT66351.1"/>
    </source>
</evidence>
<protein>
    <submittedName>
        <fullName evidence="1">Uncharacterized protein</fullName>
    </submittedName>
</protein>
<dbReference type="EMBL" id="SJPK01000005">
    <property type="protein sequence ID" value="TWT66351.1"/>
    <property type="molecule type" value="Genomic_DNA"/>
</dbReference>
<keyword evidence="2" id="KW-1185">Reference proteome</keyword>
<dbReference type="RefSeq" id="WP_146391483.1">
    <property type="nucleotide sequence ID" value="NZ_SJPK01000005.1"/>
</dbReference>
<dbReference type="OrthoDB" id="282663at2"/>
<gene>
    <name evidence="1" type="ORF">CA85_24450</name>
</gene>
<accession>A0A5C5XUW1</accession>
<organism evidence="1 2">
    <name type="scientific">Allorhodopirellula solitaria</name>
    <dbReference type="NCBI Taxonomy" id="2527987"/>
    <lineage>
        <taxon>Bacteria</taxon>
        <taxon>Pseudomonadati</taxon>
        <taxon>Planctomycetota</taxon>
        <taxon>Planctomycetia</taxon>
        <taxon>Pirellulales</taxon>
        <taxon>Pirellulaceae</taxon>
        <taxon>Allorhodopirellula</taxon>
    </lineage>
</organism>
<dbReference type="AlphaFoldDB" id="A0A5C5XUW1"/>
<proteinExistence type="predicted"/>
<evidence type="ECO:0000313" key="2">
    <source>
        <dbReference type="Proteomes" id="UP000318053"/>
    </source>
</evidence>
<name>A0A5C5XUW1_9BACT</name>
<reference evidence="1 2" key="1">
    <citation type="submission" date="2019-02" db="EMBL/GenBank/DDBJ databases">
        <title>Deep-cultivation of Planctomycetes and their phenomic and genomic characterization uncovers novel biology.</title>
        <authorList>
            <person name="Wiegand S."/>
            <person name="Jogler M."/>
            <person name="Boedeker C."/>
            <person name="Pinto D."/>
            <person name="Vollmers J."/>
            <person name="Rivas-Marin E."/>
            <person name="Kohn T."/>
            <person name="Peeters S.H."/>
            <person name="Heuer A."/>
            <person name="Rast P."/>
            <person name="Oberbeckmann S."/>
            <person name="Bunk B."/>
            <person name="Jeske O."/>
            <person name="Meyerdierks A."/>
            <person name="Storesund J.E."/>
            <person name="Kallscheuer N."/>
            <person name="Luecker S."/>
            <person name="Lage O.M."/>
            <person name="Pohl T."/>
            <person name="Merkel B.J."/>
            <person name="Hornburger P."/>
            <person name="Mueller R.-W."/>
            <person name="Bruemmer F."/>
            <person name="Labrenz M."/>
            <person name="Spormann A.M."/>
            <person name="Op Den Camp H."/>
            <person name="Overmann J."/>
            <person name="Amann R."/>
            <person name="Jetten M.S.M."/>
            <person name="Mascher T."/>
            <person name="Medema M.H."/>
            <person name="Devos D.P."/>
            <person name="Kaster A.-K."/>
            <person name="Ovreas L."/>
            <person name="Rohde M."/>
            <person name="Galperin M.Y."/>
            <person name="Jogler C."/>
        </authorList>
    </citation>
    <scope>NUCLEOTIDE SEQUENCE [LARGE SCALE GENOMIC DNA]</scope>
    <source>
        <strain evidence="1 2">CA85</strain>
    </source>
</reference>
<comment type="caution">
    <text evidence="1">The sequence shown here is derived from an EMBL/GenBank/DDBJ whole genome shotgun (WGS) entry which is preliminary data.</text>
</comment>
<sequence length="131" mass="14657">MVAIQDSLTATENCTVAARKTIAHTEQFYHFPKLGVRIQISLSPHKPPRLDTELSDKLFRSDFRDGEWSSLSQAGLSPAERSQRRHDICNRLQIAGFSLDVLEQQCAEGDLEVASTLEIVLESLSQLEQSC</sequence>